<evidence type="ECO:0000313" key="9">
    <source>
        <dbReference type="Proteomes" id="UP000184080"/>
    </source>
</evidence>
<protein>
    <recommendedName>
        <fullName evidence="5">Signal peptidase I</fullName>
        <ecNumber evidence="5">3.4.21.89</ecNumber>
    </recommendedName>
</protein>
<dbReference type="InterPro" id="IPR001733">
    <property type="entry name" value="Peptidase_S26B"/>
</dbReference>
<sequence>MNKRFINITIFIGVLCIYILDNLPYLNINKNIMYIYVAKPVIWLLFFVIILFLPKAKYKTKAKYKQFLRGWVLYLAAFYMALRAFGGLIHGFGKSPYNLSFLGIIQNLFLFISVLIGREIARGYLVNNRRKKDININLVVITFLFTLTSIPLSKVINIQNSLDLIRFIGEEVLPQISLNIFATYLVLLGGPVLSIMYIGITQGIQYISPILGDLKWITSAIIGILAPIFSFMFLQYAYLKESKEIKIRNFKKEKPLGWIITSFISVMIIWFFVGVFPLYPSVIVTGSMMPMIKPGDMVIVKKVKPSEVKLGEVIQYRQDDIYIFHRVVDIMEEKGEVAYQAKGDNNSVPDADLVPPAMIKGKVIKVIPKIGWPTLLLRDKRNDVDREKVEF</sequence>
<feature type="transmembrane region" description="Helical" evidence="6">
    <location>
        <begin position="138"/>
        <end position="156"/>
    </location>
</feature>
<feature type="transmembrane region" description="Helical" evidence="6">
    <location>
        <begin position="258"/>
        <end position="279"/>
    </location>
</feature>
<comment type="subcellular location">
    <subcellularLocation>
        <location evidence="1">Membrane</location>
    </subcellularLocation>
</comment>
<evidence type="ECO:0000256" key="2">
    <source>
        <dbReference type="ARBA" id="ARBA00022692"/>
    </source>
</evidence>
<dbReference type="GO" id="GO:0004252">
    <property type="term" value="F:serine-type endopeptidase activity"/>
    <property type="evidence" value="ECO:0007669"/>
    <property type="project" value="UniProtKB-UniRule"/>
</dbReference>
<feature type="transmembrane region" description="Helical" evidence="6">
    <location>
        <begin position="176"/>
        <end position="200"/>
    </location>
</feature>
<name>A0A1M6GRN4_9CLOT</name>
<feature type="transmembrane region" description="Helical" evidence="6">
    <location>
        <begin position="220"/>
        <end position="238"/>
    </location>
</feature>
<evidence type="ECO:0000256" key="1">
    <source>
        <dbReference type="ARBA" id="ARBA00004370"/>
    </source>
</evidence>
<dbReference type="InterPro" id="IPR019533">
    <property type="entry name" value="Peptidase_S26"/>
</dbReference>
<dbReference type="SUPFAM" id="SSF51306">
    <property type="entry name" value="LexA/Signal peptidase"/>
    <property type="match status" value="1"/>
</dbReference>
<dbReference type="Proteomes" id="UP000184080">
    <property type="component" value="Unassembled WGS sequence"/>
</dbReference>
<dbReference type="Pfam" id="PF10502">
    <property type="entry name" value="Peptidase_S26"/>
    <property type="match status" value="1"/>
</dbReference>
<dbReference type="STRING" id="1121298.SAMN05444401_2215"/>
<evidence type="ECO:0000256" key="4">
    <source>
        <dbReference type="ARBA" id="ARBA00023136"/>
    </source>
</evidence>
<accession>A0A1M6GRN4</accession>
<dbReference type="PANTHER" id="PTHR10806:SF6">
    <property type="entry name" value="SIGNAL PEPTIDASE COMPLEX CATALYTIC SUBUNIT SEC11"/>
    <property type="match status" value="1"/>
</dbReference>
<proteinExistence type="predicted"/>
<dbReference type="RefSeq" id="WP_073006470.1">
    <property type="nucleotide sequence ID" value="NZ_FQZO01000003.1"/>
</dbReference>
<keyword evidence="3 6" id="KW-1133">Transmembrane helix</keyword>
<evidence type="ECO:0000256" key="3">
    <source>
        <dbReference type="ARBA" id="ARBA00022989"/>
    </source>
</evidence>
<dbReference type="AlphaFoldDB" id="A0A1M6GRN4"/>
<keyword evidence="2 6" id="KW-0812">Transmembrane</keyword>
<evidence type="ECO:0000256" key="6">
    <source>
        <dbReference type="SAM" id="Phobius"/>
    </source>
</evidence>
<feature type="transmembrane region" description="Helical" evidence="6">
    <location>
        <begin position="99"/>
        <end position="117"/>
    </location>
</feature>
<keyword evidence="9" id="KW-1185">Reference proteome</keyword>
<gene>
    <name evidence="8" type="ORF">SAMN05444401_2215</name>
</gene>
<evidence type="ECO:0000256" key="5">
    <source>
        <dbReference type="NCBIfam" id="TIGR02228"/>
    </source>
</evidence>
<dbReference type="PANTHER" id="PTHR10806">
    <property type="entry name" value="SIGNAL PEPTIDASE COMPLEX CATALYTIC SUBUNIT SEC11"/>
    <property type="match status" value="1"/>
</dbReference>
<evidence type="ECO:0000259" key="7">
    <source>
        <dbReference type="Pfam" id="PF10502"/>
    </source>
</evidence>
<dbReference type="GO" id="GO:0006465">
    <property type="term" value="P:signal peptide processing"/>
    <property type="evidence" value="ECO:0007669"/>
    <property type="project" value="UniProtKB-UniRule"/>
</dbReference>
<feature type="transmembrane region" description="Helical" evidence="6">
    <location>
        <begin position="73"/>
        <end position="93"/>
    </location>
</feature>
<dbReference type="OrthoDB" id="1648066at2"/>
<dbReference type="EC" id="3.4.21.89" evidence="5"/>
<dbReference type="GO" id="GO:0009003">
    <property type="term" value="F:signal peptidase activity"/>
    <property type="evidence" value="ECO:0007669"/>
    <property type="project" value="UniProtKB-EC"/>
</dbReference>
<dbReference type="CDD" id="cd06530">
    <property type="entry name" value="S26_SPase_I"/>
    <property type="match status" value="1"/>
</dbReference>
<feature type="domain" description="Peptidase S26" evidence="7">
    <location>
        <begin position="258"/>
        <end position="320"/>
    </location>
</feature>
<dbReference type="NCBIfam" id="TIGR02228">
    <property type="entry name" value="sigpep_I_arch"/>
    <property type="match status" value="1"/>
</dbReference>
<dbReference type="InterPro" id="IPR036286">
    <property type="entry name" value="LexA/Signal_pep-like_sf"/>
</dbReference>
<organism evidence="8 9">
    <name type="scientific">Clostridium amylolyticum</name>
    <dbReference type="NCBI Taxonomy" id="1121298"/>
    <lineage>
        <taxon>Bacteria</taxon>
        <taxon>Bacillati</taxon>
        <taxon>Bacillota</taxon>
        <taxon>Clostridia</taxon>
        <taxon>Eubacteriales</taxon>
        <taxon>Clostridiaceae</taxon>
        <taxon>Clostridium</taxon>
    </lineage>
</organism>
<dbReference type="EMBL" id="FQZO01000003">
    <property type="protein sequence ID" value="SHJ12559.1"/>
    <property type="molecule type" value="Genomic_DNA"/>
</dbReference>
<dbReference type="GO" id="GO:0016020">
    <property type="term" value="C:membrane"/>
    <property type="evidence" value="ECO:0007669"/>
    <property type="project" value="UniProtKB-SubCell"/>
</dbReference>
<keyword evidence="4 6" id="KW-0472">Membrane</keyword>
<feature type="transmembrane region" description="Helical" evidence="6">
    <location>
        <begin position="32"/>
        <end position="53"/>
    </location>
</feature>
<reference evidence="8 9" key="1">
    <citation type="submission" date="2016-11" db="EMBL/GenBank/DDBJ databases">
        <authorList>
            <person name="Jaros S."/>
            <person name="Januszkiewicz K."/>
            <person name="Wedrychowicz H."/>
        </authorList>
    </citation>
    <scope>NUCLEOTIDE SEQUENCE [LARGE SCALE GENOMIC DNA]</scope>
    <source>
        <strain evidence="8 9">DSM 21864</strain>
    </source>
</reference>
<evidence type="ECO:0000313" key="8">
    <source>
        <dbReference type="EMBL" id="SHJ12559.1"/>
    </source>
</evidence>
<feature type="transmembrane region" description="Helical" evidence="6">
    <location>
        <begin position="5"/>
        <end position="26"/>
    </location>
</feature>